<evidence type="ECO:0000313" key="1">
    <source>
        <dbReference type="EMBL" id="MXQ08994.1"/>
    </source>
</evidence>
<protein>
    <submittedName>
        <fullName evidence="1">Uncharacterized protein</fullName>
    </submittedName>
</protein>
<dbReference type="Proteomes" id="UP000480350">
    <property type="component" value="Unassembled WGS sequence"/>
</dbReference>
<reference evidence="1 2" key="2">
    <citation type="submission" date="2020-03" db="EMBL/GenBank/DDBJ databases">
        <title>Kangsaoukella pontilimi gen. nov., sp. nov., a new member of the family Rhodobacteraceae isolated from a tidal mudflat.</title>
        <authorList>
            <person name="Kim I.S."/>
        </authorList>
    </citation>
    <scope>NUCLEOTIDE SEQUENCE [LARGE SCALE GENOMIC DNA]</scope>
    <source>
        <strain evidence="1 2">GH1-50</strain>
    </source>
</reference>
<evidence type="ECO:0000313" key="2">
    <source>
        <dbReference type="Proteomes" id="UP000480350"/>
    </source>
</evidence>
<accession>A0A7C9MYB2</accession>
<reference evidence="1 2" key="1">
    <citation type="submission" date="2019-12" db="EMBL/GenBank/DDBJ databases">
        <authorList>
            <person name="Lee S.D."/>
        </authorList>
    </citation>
    <scope>NUCLEOTIDE SEQUENCE [LARGE SCALE GENOMIC DNA]</scope>
    <source>
        <strain evidence="1 2">GH1-50</strain>
    </source>
</reference>
<organism evidence="1 2">
    <name type="scientific">Kangsaoukella pontilimi</name>
    <dbReference type="NCBI Taxonomy" id="2691042"/>
    <lineage>
        <taxon>Bacteria</taxon>
        <taxon>Pseudomonadati</taxon>
        <taxon>Pseudomonadota</taxon>
        <taxon>Alphaproteobacteria</taxon>
        <taxon>Rhodobacterales</taxon>
        <taxon>Paracoccaceae</taxon>
        <taxon>Kangsaoukella</taxon>
    </lineage>
</organism>
<sequence>MPVIHHASILVLPRWWRKRPAETLISVSTVFRCDESKNRKVHRGCDRERRIAAFKTASYPMTGFRAKNEFIGSNRLQIDQIDATANR</sequence>
<dbReference type="AlphaFoldDB" id="A0A7C9MYB2"/>
<comment type="caution">
    <text evidence="1">The sequence shown here is derived from an EMBL/GenBank/DDBJ whole genome shotgun (WGS) entry which is preliminary data.</text>
</comment>
<proteinExistence type="predicted"/>
<dbReference type="EMBL" id="WUPT01000002">
    <property type="protein sequence ID" value="MXQ08994.1"/>
    <property type="molecule type" value="Genomic_DNA"/>
</dbReference>
<keyword evidence="2" id="KW-1185">Reference proteome</keyword>
<gene>
    <name evidence="1" type="ORF">GQ651_14190</name>
</gene>
<name>A0A7C9MYB2_9RHOB</name>